<evidence type="ECO:0000256" key="6">
    <source>
        <dbReference type="SAM" id="MobiDB-lite"/>
    </source>
</evidence>
<dbReference type="Pfam" id="PF01217">
    <property type="entry name" value="Clat_adaptor_s"/>
    <property type="match status" value="1"/>
</dbReference>
<dbReference type="GO" id="GO:0012505">
    <property type="term" value="C:endomembrane system"/>
    <property type="evidence" value="ECO:0007669"/>
    <property type="project" value="UniProtKB-SubCell"/>
</dbReference>
<dbReference type="Proteomes" id="UP000095009">
    <property type="component" value="Unassembled WGS sequence"/>
</dbReference>
<dbReference type="InterPro" id="IPR050431">
    <property type="entry name" value="Adaptor_comp_med_subunit"/>
</dbReference>
<dbReference type="AlphaFoldDB" id="A0A1E3PSM1"/>
<dbReference type="InterPro" id="IPR028565">
    <property type="entry name" value="MHD"/>
</dbReference>
<keyword evidence="4" id="KW-0472">Membrane</keyword>
<evidence type="ECO:0000256" key="3">
    <source>
        <dbReference type="ARBA" id="ARBA00022927"/>
    </source>
</evidence>
<dbReference type="STRING" id="857566.A0A1E3PSM1"/>
<dbReference type="EMBL" id="KV454406">
    <property type="protein sequence ID" value="ODQ68421.1"/>
    <property type="molecule type" value="Genomic_DNA"/>
</dbReference>
<feature type="domain" description="MHD" evidence="7">
    <location>
        <begin position="203"/>
        <end position="503"/>
    </location>
</feature>
<dbReference type="Gene3D" id="2.60.40.1170">
    <property type="entry name" value="Mu homology domain, subdomain B"/>
    <property type="match status" value="2"/>
</dbReference>
<dbReference type="GO" id="GO:0006886">
    <property type="term" value="P:intracellular protein transport"/>
    <property type="evidence" value="ECO:0007669"/>
    <property type="project" value="UniProtKB-UniRule"/>
</dbReference>
<reference evidence="8 9" key="1">
    <citation type="journal article" date="2016" name="Proc. Natl. Acad. Sci. U.S.A.">
        <title>Comparative genomics of biotechnologically important yeasts.</title>
        <authorList>
            <person name="Riley R."/>
            <person name="Haridas S."/>
            <person name="Wolfe K.H."/>
            <person name="Lopes M.R."/>
            <person name="Hittinger C.T."/>
            <person name="Goeker M."/>
            <person name="Salamov A.A."/>
            <person name="Wisecaver J.H."/>
            <person name="Long T.M."/>
            <person name="Calvey C.H."/>
            <person name="Aerts A.L."/>
            <person name="Barry K.W."/>
            <person name="Choi C."/>
            <person name="Clum A."/>
            <person name="Coughlan A.Y."/>
            <person name="Deshpande S."/>
            <person name="Douglass A.P."/>
            <person name="Hanson S.J."/>
            <person name="Klenk H.-P."/>
            <person name="LaButti K.M."/>
            <person name="Lapidus A."/>
            <person name="Lindquist E.A."/>
            <person name="Lipzen A.M."/>
            <person name="Meier-Kolthoff J.P."/>
            <person name="Ohm R.A."/>
            <person name="Otillar R.P."/>
            <person name="Pangilinan J.L."/>
            <person name="Peng Y."/>
            <person name="Rokas A."/>
            <person name="Rosa C.A."/>
            <person name="Scheuner C."/>
            <person name="Sibirny A.A."/>
            <person name="Slot J.C."/>
            <person name="Stielow J.B."/>
            <person name="Sun H."/>
            <person name="Kurtzman C.P."/>
            <person name="Blackwell M."/>
            <person name="Grigoriev I.V."/>
            <person name="Jeffries T.W."/>
        </authorList>
    </citation>
    <scope>NUCLEOTIDE SEQUENCE [LARGE SCALE GENOMIC DNA]</scope>
    <source>
        <strain evidence="8 9">DSM 6958</strain>
    </source>
</reference>
<dbReference type="InterPro" id="IPR036168">
    <property type="entry name" value="AP2_Mu_C_sf"/>
</dbReference>
<dbReference type="Pfam" id="PF00928">
    <property type="entry name" value="Adap_comp_sub"/>
    <property type="match status" value="1"/>
</dbReference>
<evidence type="ECO:0000313" key="8">
    <source>
        <dbReference type="EMBL" id="ODQ68421.1"/>
    </source>
</evidence>
<protein>
    <submittedName>
        <fullName evidence="8">Clathrin adaptor, mu subunit</fullName>
    </submittedName>
</protein>
<dbReference type="PROSITE" id="PS51072">
    <property type="entry name" value="MHD"/>
    <property type="match status" value="1"/>
</dbReference>
<name>A0A1E3PSM1_9ASCO</name>
<dbReference type="PANTHER" id="PTHR10529">
    <property type="entry name" value="AP COMPLEX SUBUNIT MU"/>
    <property type="match status" value="1"/>
</dbReference>
<evidence type="ECO:0000256" key="2">
    <source>
        <dbReference type="ARBA" id="ARBA00022448"/>
    </source>
</evidence>
<dbReference type="InterPro" id="IPR001392">
    <property type="entry name" value="Clathrin_mu"/>
</dbReference>
<sequence>MATFEALYIADSNGSQVFEYPVSPSPPNFKTLISHIISPLLLSTKEVINPIIELGSSQLLFHQTYNDLIFLLPCSADISSLVPSEFIKRFIRILEEFFKGSVTMIKIRSNYDIITMMVNEMLDGGYPFQTESNTVQQLVPSYGVLSKILSGPANSNQTLVNSDLPWRRANVRHTKNELLVDITETLYAIIPPTIGGIKGLGLTGERSASEFLTYTGSVSQKMSSQPIISRVEGTIFVKCYISGIPEILVDLNLNNKATVKMGQNKKSLPDLKTPSFHPCVKINKWKERPGALSFIPPDGRSLIASYSVENIPTSAYLVNCELRTGIGSEGDEFEVRVWTTISRETKSISMLSLEVVCDNEKVLNIKTLQATAGNFNYEGHGTGTWAFDRETPLGWSATFRGSVVRSIDEDEYEDDENRNNADNQSNQHRIAEVQDNNSNGKQRKSKNLLFPRHVAVSYNCEGHLPSRIKVDTVRIISSRGMGEGVKPYKGVKYSTKIGEYIVR</sequence>
<dbReference type="PIRSF" id="PIRSF005992">
    <property type="entry name" value="Clathrin_mu"/>
    <property type="match status" value="1"/>
</dbReference>
<dbReference type="Gene3D" id="3.30.450.60">
    <property type="match status" value="1"/>
</dbReference>
<evidence type="ECO:0000259" key="7">
    <source>
        <dbReference type="PROSITE" id="PS51072"/>
    </source>
</evidence>
<keyword evidence="2 5" id="KW-0813">Transport</keyword>
<comment type="similarity">
    <text evidence="5">Belongs to the adaptor complexes medium subunit family.</text>
</comment>
<evidence type="ECO:0000256" key="4">
    <source>
        <dbReference type="ARBA" id="ARBA00023136"/>
    </source>
</evidence>
<dbReference type="SUPFAM" id="SSF64356">
    <property type="entry name" value="SNARE-like"/>
    <property type="match status" value="1"/>
</dbReference>
<keyword evidence="9" id="KW-1185">Reference proteome</keyword>
<accession>A0A1E3PSM1</accession>
<evidence type="ECO:0000313" key="9">
    <source>
        <dbReference type="Proteomes" id="UP000095009"/>
    </source>
</evidence>
<dbReference type="PRINTS" id="PR00314">
    <property type="entry name" value="CLATHRINADPT"/>
</dbReference>
<keyword evidence="3 5" id="KW-0653">Protein transport</keyword>
<feature type="region of interest" description="Disordered" evidence="6">
    <location>
        <begin position="409"/>
        <end position="428"/>
    </location>
</feature>
<dbReference type="InterPro" id="IPR022775">
    <property type="entry name" value="AP_mu_sigma_su"/>
</dbReference>
<organism evidence="8 9">
    <name type="scientific">Nadsonia fulvescens var. elongata DSM 6958</name>
    <dbReference type="NCBI Taxonomy" id="857566"/>
    <lineage>
        <taxon>Eukaryota</taxon>
        <taxon>Fungi</taxon>
        <taxon>Dikarya</taxon>
        <taxon>Ascomycota</taxon>
        <taxon>Saccharomycotina</taxon>
        <taxon>Dipodascomycetes</taxon>
        <taxon>Dipodascales</taxon>
        <taxon>Dipodascales incertae sedis</taxon>
        <taxon>Nadsonia</taxon>
    </lineage>
</organism>
<dbReference type="InterPro" id="IPR011012">
    <property type="entry name" value="Longin-like_dom_sf"/>
</dbReference>
<proteinExistence type="inferred from homology"/>
<evidence type="ECO:0000256" key="5">
    <source>
        <dbReference type="PIRNR" id="PIRNR005992"/>
    </source>
</evidence>
<dbReference type="GO" id="GO:0016192">
    <property type="term" value="P:vesicle-mediated transport"/>
    <property type="evidence" value="ECO:0007669"/>
    <property type="project" value="InterPro"/>
</dbReference>
<gene>
    <name evidence="8" type="ORF">NADFUDRAFT_49062</name>
</gene>
<dbReference type="GO" id="GO:0030131">
    <property type="term" value="C:clathrin adaptor complex"/>
    <property type="evidence" value="ECO:0007669"/>
    <property type="project" value="UniProtKB-UniRule"/>
</dbReference>
<comment type="subcellular location">
    <subcellularLocation>
        <location evidence="1">Endomembrane system</location>
    </subcellularLocation>
</comment>
<dbReference type="OrthoDB" id="870at2759"/>
<dbReference type="SUPFAM" id="SSF49447">
    <property type="entry name" value="Second domain of Mu2 adaptin subunit (ap50) of ap2 adaptor"/>
    <property type="match status" value="1"/>
</dbReference>
<evidence type="ECO:0000256" key="1">
    <source>
        <dbReference type="ARBA" id="ARBA00004308"/>
    </source>
</evidence>